<reference evidence="1" key="2">
    <citation type="submission" date="2020-08" db="EMBL/GenBank/DDBJ databases">
        <authorList>
            <person name="Chen M."/>
            <person name="Teng W."/>
            <person name="Zhao L."/>
            <person name="Hu C."/>
            <person name="Zhou Y."/>
            <person name="Han B."/>
            <person name="Song L."/>
            <person name="Shu W."/>
        </authorList>
    </citation>
    <scope>NUCLEOTIDE SEQUENCE</scope>
    <source>
        <strain evidence="1">FACHB-1277</strain>
    </source>
</reference>
<dbReference type="AlphaFoldDB" id="A0A926UR47"/>
<reference evidence="1" key="1">
    <citation type="journal article" date="2015" name="ISME J.">
        <title>Draft Genome Sequence of Streptomyces incarnatus NRRL8089, which Produces the Nucleoside Antibiotic Sinefungin.</title>
        <authorList>
            <person name="Oshima K."/>
            <person name="Hattori M."/>
            <person name="Shimizu H."/>
            <person name="Fukuda K."/>
            <person name="Nemoto M."/>
            <person name="Inagaki K."/>
            <person name="Tamura T."/>
        </authorList>
    </citation>
    <scope>NUCLEOTIDE SEQUENCE</scope>
    <source>
        <strain evidence="1">FACHB-1277</strain>
    </source>
</reference>
<keyword evidence="2" id="KW-1185">Reference proteome</keyword>
<dbReference type="EMBL" id="JACJPY010000002">
    <property type="protein sequence ID" value="MBD2148767.1"/>
    <property type="molecule type" value="Genomic_DNA"/>
</dbReference>
<proteinExistence type="predicted"/>
<sequence length="54" mass="6113">MQWCIAISRNDVENGRSLFLMLTEPCLSRVNNPFMLTLLGELTGEEKLSNLQSV</sequence>
<accession>A0A926UR47</accession>
<dbReference type="RefSeq" id="WP_190349105.1">
    <property type="nucleotide sequence ID" value="NZ_JACJPY010000002.1"/>
</dbReference>
<evidence type="ECO:0000313" key="2">
    <source>
        <dbReference type="Proteomes" id="UP000631421"/>
    </source>
</evidence>
<evidence type="ECO:0000313" key="1">
    <source>
        <dbReference type="EMBL" id="MBD2148767.1"/>
    </source>
</evidence>
<dbReference type="Proteomes" id="UP000631421">
    <property type="component" value="Unassembled WGS sequence"/>
</dbReference>
<comment type="caution">
    <text evidence="1">The sequence shown here is derived from an EMBL/GenBank/DDBJ whole genome shotgun (WGS) entry which is preliminary data.</text>
</comment>
<protein>
    <submittedName>
        <fullName evidence="1">Uncharacterized protein</fullName>
    </submittedName>
</protein>
<name>A0A926UR47_9CYAN</name>
<gene>
    <name evidence="1" type="ORF">H6F44_01290</name>
</gene>
<organism evidence="1 2">
    <name type="scientific">Pseudanabaena cinerea FACHB-1277</name>
    <dbReference type="NCBI Taxonomy" id="2949581"/>
    <lineage>
        <taxon>Bacteria</taxon>
        <taxon>Bacillati</taxon>
        <taxon>Cyanobacteriota</taxon>
        <taxon>Cyanophyceae</taxon>
        <taxon>Pseudanabaenales</taxon>
        <taxon>Pseudanabaenaceae</taxon>
        <taxon>Pseudanabaena</taxon>
        <taxon>Pseudanabaena cinerea</taxon>
    </lineage>
</organism>